<evidence type="ECO:0000313" key="9">
    <source>
        <dbReference type="EMBL" id="RXZ61558.1"/>
    </source>
</evidence>
<dbReference type="Proteomes" id="UP000291269">
    <property type="component" value="Unassembled WGS sequence"/>
</dbReference>
<evidence type="ECO:0000256" key="2">
    <source>
        <dbReference type="ARBA" id="ARBA00022448"/>
    </source>
</evidence>
<protein>
    <submittedName>
        <fullName evidence="9">Sugar ABC transporter permease</fullName>
    </submittedName>
</protein>
<organism evidence="9 10">
    <name type="scientific">Candidatus Borkfalkia ceftriaxoniphila</name>
    <dbReference type="NCBI Taxonomy" id="2508949"/>
    <lineage>
        <taxon>Bacteria</taxon>
        <taxon>Bacillati</taxon>
        <taxon>Bacillota</taxon>
        <taxon>Clostridia</taxon>
        <taxon>Christensenellales</taxon>
        <taxon>Christensenellaceae</taxon>
        <taxon>Candidatus Borkfalkia</taxon>
    </lineage>
</organism>
<evidence type="ECO:0000256" key="5">
    <source>
        <dbReference type="ARBA" id="ARBA00022989"/>
    </source>
</evidence>
<dbReference type="Gene3D" id="1.10.3720.10">
    <property type="entry name" value="MetI-like"/>
    <property type="match status" value="1"/>
</dbReference>
<dbReference type="InterPro" id="IPR000515">
    <property type="entry name" value="MetI-like"/>
</dbReference>
<feature type="transmembrane region" description="Helical" evidence="7">
    <location>
        <begin position="172"/>
        <end position="194"/>
    </location>
</feature>
<keyword evidence="6 7" id="KW-0472">Membrane</keyword>
<dbReference type="InterPro" id="IPR035906">
    <property type="entry name" value="MetI-like_sf"/>
</dbReference>
<dbReference type="EMBL" id="SDOZ01000002">
    <property type="protein sequence ID" value="RXZ61558.1"/>
    <property type="molecule type" value="Genomic_DNA"/>
</dbReference>
<keyword evidence="5 7" id="KW-1133">Transmembrane helix</keyword>
<name>A0A4Q2KA99_9FIRM</name>
<sequence>MFSKVKKAPVIDKSAKNRKLKEYMIGYLFAAPVILGIIIYTYVPAVQSFVYSFFNYDGFYTMNFVGLNNFKVLLTIDPDFWTVVKNTFIYAVCVVPLSLIVGYLVALTVNNSMKGITVYRMLFYLPVIIPGVASGLLWLDLFEAGPTGIFNKLLEAVNLPRLAFFSKQETSMATLIATTLWGVGGGMVIWLAAFKNIPVSLYESAKIDGANAFMRTIQITIPLSTPMIFYNLVTGIIGALQVSSTMIIGGSSGKGVGDSLYFIAVKIYHDSFGGAFRLGYSSAFAWMLFAVIGLLTFIVFKTSKWVYYED</sequence>
<dbReference type="InterPro" id="IPR051393">
    <property type="entry name" value="ABC_transporter_permease"/>
</dbReference>
<dbReference type="CDD" id="cd06261">
    <property type="entry name" value="TM_PBP2"/>
    <property type="match status" value="1"/>
</dbReference>
<feature type="domain" description="ABC transmembrane type-1" evidence="8">
    <location>
        <begin position="84"/>
        <end position="299"/>
    </location>
</feature>
<feature type="transmembrane region" description="Helical" evidence="7">
    <location>
        <begin position="121"/>
        <end position="139"/>
    </location>
</feature>
<dbReference type="Pfam" id="PF00528">
    <property type="entry name" value="BPD_transp_1"/>
    <property type="match status" value="1"/>
</dbReference>
<dbReference type="AlphaFoldDB" id="A0A4Q2KA99"/>
<feature type="transmembrane region" description="Helical" evidence="7">
    <location>
        <begin position="278"/>
        <end position="300"/>
    </location>
</feature>
<dbReference type="OrthoDB" id="9779462at2"/>
<dbReference type="PANTHER" id="PTHR30193">
    <property type="entry name" value="ABC TRANSPORTER PERMEASE PROTEIN"/>
    <property type="match status" value="1"/>
</dbReference>
<comment type="subcellular location">
    <subcellularLocation>
        <location evidence="1 7">Cell membrane</location>
        <topology evidence="1 7">Multi-pass membrane protein</topology>
    </subcellularLocation>
</comment>
<dbReference type="SUPFAM" id="SSF161098">
    <property type="entry name" value="MetI-like"/>
    <property type="match status" value="1"/>
</dbReference>
<evidence type="ECO:0000313" key="10">
    <source>
        <dbReference type="Proteomes" id="UP000291269"/>
    </source>
</evidence>
<keyword evidence="4 7" id="KW-0812">Transmembrane</keyword>
<evidence type="ECO:0000256" key="6">
    <source>
        <dbReference type="ARBA" id="ARBA00023136"/>
    </source>
</evidence>
<keyword evidence="2 7" id="KW-0813">Transport</keyword>
<dbReference type="GO" id="GO:0005886">
    <property type="term" value="C:plasma membrane"/>
    <property type="evidence" value="ECO:0007669"/>
    <property type="project" value="UniProtKB-SubCell"/>
</dbReference>
<gene>
    <name evidence="9" type="ORF">ESZ91_03970</name>
</gene>
<comment type="similarity">
    <text evidence="7">Belongs to the binding-protein-dependent transport system permease family.</text>
</comment>
<evidence type="ECO:0000256" key="7">
    <source>
        <dbReference type="RuleBase" id="RU363032"/>
    </source>
</evidence>
<dbReference type="RefSeq" id="WP_129224356.1">
    <property type="nucleotide sequence ID" value="NZ_SDOZ01000002.1"/>
</dbReference>
<dbReference type="GO" id="GO:0055085">
    <property type="term" value="P:transmembrane transport"/>
    <property type="evidence" value="ECO:0007669"/>
    <property type="project" value="InterPro"/>
</dbReference>
<evidence type="ECO:0000256" key="3">
    <source>
        <dbReference type="ARBA" id="ARBA00022475"/>
    </source>
</evidence>
<feature type="transmembrane region" description="Helical" evidence="7">
    <location>
        <begin position="228"/>
        <end position="249"/>
    </location>
</feature>
<comment type="caution">
    <text evidence="9">The sequence shown here is derived from an EMBL/GenBank/DDBJ whole genome shotgun (WGS) entry which is preliminary data.</text>
</comment>
<reference evidence="9 10" key="1">
    <citation type="journal article" date="2019" name="Gut">
        <title>Antibiotics-induced monodominance of a novel gut bacterial order.</title>
        <authorList>
            <person name="Hildebrand F."/>
            <person name="Moitinho-Silva L."/>
            <person name="Blasche S."/>
            <person name="Jahn M.T."/>
            <person name="Gossmann T.I."/>
            <person name="Heuerta-Cepas J."/>
            <person name="Hercog R."/>
            <person name="Luetge M."/>
            <person name="Bahram M."/>
            <person name="Pryszlak A."/>
            <person name="Alves R.J."/>
            <person name="Waszak S.M."/>
            <person name="Zhu A."/>
            <person name="Ye L."/>
            <person name="Costea P.I."/>
            <person name="Aalvink S."/>
            <person name="Belzer C."/>
            <person name="Forslund S.K."/>
            <person name="Sunagawa S."/>
            <person name="Hentschel U."/>
            <person name="Merten C."/>
            <person name="Patil K.R."/>
            <person name="Benes V."/>
            <person name="Bork P."/>
        </authorList>
    </citation>
    <scope>NUCLEOTIDE SEQUENCE [LARGE SCALE GENOMIC DNA]</scope>
    <source>
        <strain evidence="9 10">HDS1380</strain>
    </source>
</reference>
<feature type="transmembrane region" description="Helical" evidence="7">
    <location>
        <begin position="88"/>
        <end position="109"/>
    </location>
</feature>
<keyword evidence="10" id="KW-1185">Reference proteome</keyword>
<evidence type="ECO:0000259" key="8">
    <source>
        <dbReference type="PROSITE" id="PS50928"/>
    </source>
</evidence>
<proteinExistence type="inferred from homology"/>
<dbReference type="PROSITE" id="PS50928">
    <property type="entry name" value="ABC_TM1"/>
    <property type="match status" value="1"/>
</dbReference>
<keyword evidence="3" id="KW-1003">Cell membrane</keyword>
<dbReference type="PANTHER" id="PTHR30193:SF1">
    <property type="entry name" value="ABC TRANSPORTER PERMEASE PROTEIN YESP-RELATED"/>
    <property type="match status" value="1"/>
</dbReference>
<evidence type="ECO:0000256" key="4">
    <source>
        <dbReference type="ARBA" id="ARBA00022692"/>
    </source>
</evidence>
<accession>A0A4Q2KA99</accession>
<evidence type="ECO:0000256" key="1">
    <source>
        <dbReference type="ARBA" id="ARBA00004651"/>
    </source>
</evidence>
<feature type="transmembrane region" description="Helical" evidence="7">
    <location>
        <begin position="23"/>
        <end position="43"/>
    </location>
</feature>